<keyword evidence="2" id="KW-1185">Reference proteome</keyword>
<accession>A0A7T8GRK6</accession>
<sequence length="101" mass="11788">MRSLWLKGSHLKKSYNAKNHHPLLQNNEYTLRFLLLCLGFKLSSGILFRPEQFTDLSEECRRVSGRRPIRRILDENTSAAYLRVDPGNNVKKKYSSVNDVH</sequence>
<proteinExistence type="predicted"/>
<evidence type="ECO:0000313" key="1">
    <source>
        <dbReference type="EMBL" id="QQP36483.1"/>
    </source>
</evidence>
<dbReference type="Proteomes" id="UP000595437">
    <property type="component" value="Chromosome 16"/>
</dbReference>
<reference evidence="2" key="1">
    <citation type="submission" date="2021-01" db="EMBL/GenBank/DDBJ databases">
        <title>Caligus Genome Assembly.</title>
        <authorList>
            <person name="Gallardo-Escarate C."/>
        </authorList>
    </citation>
    <scope>NUCLEOTIDE SEQUENCE [LARGE SCALE GENOMIC DNA]</scope>
</reference>
<feature type="non-terminal residue" evidence="1">
    <location>
        <position position="101"/>
    </location>
</feature>
<organism evidence="1 2">
    <name type="scientific">Caligus rogercresseyi</name>
    <name type="common">Sea louse</name>
    <dbReference type="NCBI Taxonomy" id="217165"/>
    <lineage>
        <taxon>Eukaryota</taxon>
        <taxon>Metazoa</taxon>
        <taxon>Ecdysozoa</taxon>
        <taxon>Arthropoda</taxon>
        <taxon>Crustacea</taxon>
        <taxon>Multicrustacea</taxon>
        <taxon>Hexanauplia</taxon>
        <taxon>Copepoda</taxon>
        <taxon>Siphonostomatoida</taxon>
        <taxon>Caligidae</taxon>
        <taxon>Caligus</taxon>
    </lineage>
</organism>
<gene>
    <name evidence="1" type="ORF">FKW44_021608</name>
</gene>
<protein>
    <submittedName>
        <fullName evidence="1">Uncharacterized protein</fullName>
    </submittedName>
</protein>
<name>A0A7T8GRK6_CALRO</name>
<dbReference type="EMBL" id="CP045905">
    <property type="protein sequence ID" value="QQP36483.1"/>
    <property type="molecule type" value="Genomic_DNA"/>
</dbReference>
<dbReference type="AlphaFoldDB" id="A0A7T8GRK6"/>
<evidence type="ECO:0000313" key="2">
    <source>
        <dbReference type="Proteomes" id="UP000595437"/>
    </source>
</evidence>